<dbReference type="AlphaFoldDB" id="A0A9P6U6F0"/>
<proteinExistence type="predicted"/>
<comment type="caution">
    <text evidence="5">The sequence shown here is derived from an EMBL/GenBank/DDBJ whole genome shotgun (WGS) entry which is preliminary data.</text>
</comment>
<accession>A0A9P6U6F0</accession>
<dbReference type="SMART" id="SM00360">
    <property type="entry name" value="RRM"/>
    <property type="match status" value="1"/>
</dbReference>
<dbReference type="Proteomes" id="UP000726737">
    <property type="component" value="Unassembled WGS sequence"/>
</dbReference>
<evidence type="ECO:0000259" key="4">
    <source>
        <dbReference type="PROSITE" id="PS50102"/>
    </source>
</evidence>
<protein>
    <recommendedName>
        <fullName evidence="4">RRM domain-containing protein</fullName>
    </recommendedName>
</protein>
<feature type="compositionally biased region" description="Low complexity" evidence="3">
    <location>
        <begin position="173"/>
        <end position="190"/>
    </location>
</feature>
<dbReference type="PROSITE" id="PS50102">
    <property type="entry name" value="RRM"/>
    <property type="match status" value="1"/>
</dbReference>
<dbReference type="OrthoDB" id="346839at2759"/>
<dbReference type="Pfam" id="PF00076">
    <property type="entry name" value="RRM_1"/>
    <property type="match status" value="1"/>
</dbReference>
<evidence type="ECO:0000256" key="3">
    <source>
        <dbReference type="SAM" id="MobiDB-lite"/>
    </source>
</evidence>
<dbReference type="GO" id="GO:0005634">
    <property type="term" value="C:nucleus"/>
    <property type="evidence" value="ECO:0007669"/>
    <property type="project" value="TreeGrafter"/>
</dbReference>
<name>A0A9P6U6F0_9FUNG</name>
<dbReference type="PANTHER" id="PTHR19965">
    <property type="entry name" value="RNA AND EXPORT FACTOR BINDING PROTEIN"/>
    <property type="match status" value="1"/>
</dbReference>
<feature type="non-terminal residue" evidence="5">
    <location>
        <position position="1"/>
    </location>
</feature>
<keyword evidence="1 2" id="KW-0694">RNA-binding</keyword>
<evidence type="ECO:0000256" key="1">
    <source>
        <dbReference type="ARBA" id="ARBA00022884"/>
    </source>
</evidence>
<evidence type="ECO:0000313" key="6">
    <source>
        <dbReference type="Proteomes" id="UP000726737"/>
    </source>
</evidence>
<evidence type="ECO:0000313" key="5">
    <source>
        <dbReference type="EMBL" id="KAG0262545.1"/>
    </source>
</evidence>
<sequence>MSNALEMSLDDIIKTQKANRPRSNAPRGGRGGSRGSGPARHGRQGRDNKPYQAGAQQYRNTQAAPLHTSVIRQSVPDGSKMQVSNLDNRVSADDLKLVFTTRVGPLKKCTLMYDQNGKSTGTAIVHFSRVGDAAIAYSKFNGVPLDGRPMKIEIILAPATAQAVLPSAHTSRASANNQGQNRSQGQNRPQ</sequence>
<dbReference type="InterPro" id="IPR035979">
    <property type="entry name" value="RBD_domain_sf"/>
</dbReference>
<feature type="domain" description="RRM" evidence="4">
    <location>
        <begin position="79"/>
        <end position="157"/>
    </location>
</feature>
<dbReference type="Gene3D" id="3.30.70.330">
    <property type="match status" value="1"/>
</dbReference>
<feature type="region of interest" description="Disordered" evidence="3">
    <location>
        <begin position="167"/>
        <end position="190"/>
    </location>
</feature>
<dbReference type="SUPFAM" id="SSF54928">
    <property type="entry name" value="RNA-binding domain, RBD"/>
    <property type="match status" value="1"/>
</dbReference>
<evidence type="ECO:0000256" key="2">
    <source>
        <dbReference type="PROSITE-ProRule" id="PRU00176"/>
    </source>
</evidence>
<dbReference type="PANTHER" id="PTHR19965:SF35">
    <property type="entry name" value="RNA ANNEALING PROTEIN YRA1"/>
    <property type="match status" value="1"/>
</dbReference>
<reference evidence="5" key="1">
    <citation type="journal article" date="2020" name="Fungal Divers.">
        <title>Resolving the Mortierellaceae phylogeny through synthesis of multi-gene phylogenetics and phylogenomics.</title>
        <authorList>
            <person name="Vandepol N."/>
            <person name="Liber J."/>
            <person name="Desiro A."/>
            <person name="Na H."/>
            <person name="Kennedy M."/>
            <person name="Barry K."/>
            <person name="Grigoriev I.V."/>
            <person name="Miller A.N."/>
            <person name="O'Donnell K."/>
            <person name="Stajich J.E."/>
            <person name="Bonito G."/>
        </authorList>
    </citation>
    <scope>NUCLEOTIDE SEQUENCE</scope>
    <source>
        <strain evidence="5">KOD948</strain>
    </source>
</reference>
<dbReference type="InterPro" id="IPR012677">
    <property type="entry name" value="Nucleotide-bd_a/b_plait_sf"/>
</dbReference>
<dbReference type="GO" id="GO:0003729">
    <property type="term" value="F:mRNA binding"/>
    <property type="evidence" value="ECO:0007669"/>
    <property type="project" value="TreeGrafter"/>
</dbReference>
<feature type="region of interest" description="Disordered" evidence="3">
    <location>
        <begin position="1"/>
        <end position="51"/>
    </location>
</feature>
<dbReference type="GO" id="GO:0006406">
    <property type="term" value="P:mRNA export from nucleus"/>
    <property type="evidence" value="ECO:0007669"/>
    <property type="project" value="TreeGrafter"/>
</dbReference>
<keyword evidence="6" id="KW-1185">Reference proteome</keyword>
<dbReference type="EMBL" id="JAAAJA010000095">
    <property type="protein sequence ID" value="KAG0262545.1"/>
    <property type="molecule type" value="Genomic_DNA"/>
</dbReference>
<gene>
    <name evidence="5" type="ORF">BG011_010047</name>
</gene>
<dbReference type="InterPro" id="IPR000504">
    <property type="entry name" value="RRM_dom"/>
</dbReference>
<organism evidence="5 6">
    <name type="scientific">Mortierella polycephala</name>
    <dbReference type="NCBI Taxonomy" id="41804"/>
    <lineage>
        <taxon>Eukaryota</taxon>
        <taxon>Fungi</taxon>
        <taxon>Fungi incertae sedis</taxon>
        <taxon>Mucoromycota</taxon>
        <taxon>Mortierellomycotina</taxon>
        <taxon>Mortierellomycetes</taxon>
        <taxon>Mortierellales</taxon>
        <taxon>Mortierellaceae</taxon>
        <taxon>Mortierella</taxon>
    </lineage>
</organism>
<dbReference type="InterPro" id="IPR051229">
    <property type="entry name" value="ALYREF_mRNA_export"/>
</dbReference>